<evidence type="ECO:0008006" key="4">
    <source>
        <dbReference type="Google" id="ProtNLM"/>
    </source>
</evidence>
<name>A0A1X4NIW3_9RHOB</name>
<keyword evidence="1" id="KW-0732">Signal</keyword>
<organism evidence="2 3">
    <name type="scientific">Marivita geojedonensis</name>
    <dbReference type="NCBI Taxonomy" id="1123756"/>
    <lineage>
        <taxon>Bacteria</taxon>
        <taxon>Pseudomonadati</taxon>
        <taxon>Pseudomonadota</taxon>
        <taxon>Alphaproteobacteria</taxon>
        <taxon>Rhodobacterales</taxon>
        <taxon>Roseobacteraceae</taxon>
        <taxon>Marivita</taxon>
    </lineage>
</organism>
<evidence type="ECO:0000256" key="1">
    <source>
        <dbReference type="SAM" id="SignalP"/>
    </source>
</evidence>
<reference evidence="2 3" key="1">
    <citation type="submission" date="2014-03" db="EMBL/GenBank/DDBJ databases">
        <title>The draft genome sequence of Marivita geojedonensis KCTC 23882.</title>
        <authorList>
            <person name="Lai Q."/>
            <person name="Shao Z."/>
        </authorList>
    </citation>
    <scope>NUCLEOTIDE SEQUENCE [LARGE SCALE GENOMIC DNA]</scope>
    <source>
        <strain evidence="2 3">DPG-138</strain>
    </source>
</reference>
<proteinExistence type="predicted"/>
<dbReference type="InterPro" id="IPR011990">
    <property type="entry name" value="TPR-like_helical_dom_sf"/>
</dbReference>
<gene>
    <name evidence="2" type="ORF">MGEO_14065</name>
</gene>
<keyword evidence="3" id="KW-1185">Reference proteome</keyword>
<evidence type="ECO:0000313" key="3">
    <source>
        <dbReference type="Proteomes" id="UP000193926"/>
    </source>
</evidence>
<dbReference type="Gene3D" id="1.25.40.10">
    <property type="entry name" value="Tetratricopeptide repeat domain"/>
    <property type="match status" value="1"/>
</dbReference>
<accession>A0A1X4NIW3</accession>
<evidence type="ECO:0000313" key="2">
    <source>
        <dbReference type="EMBL" id="OSQ48953.1"/>
    </source>
</evidence>
<dbReference type="Proteomes" id="UP000193926">
    <property type="component" value="Unassembled WGS sequence"/>
</dbReference>
<comment type="caution">
    <text evidence="2">The sequence shown here is derived from an EMBL/GenBank/DDBJ whole genome shotgun (WGS) entry which is preliminary data.</text>
</comment>
<feature type="signal peptide" evidence="1">
    <location>
        <begin position="1"/>
        <end position="21"/>
    </location>
</feature>
<dbReference type="SUPFAM" id="SSF81901">
    <property type="entry name" value="HCP-like"/>
    <property type="match status" value="1"/>
</dbReference>
<sequence length="184" mass="19891">MRQILIPLSCAVALCSSGLWAEPDDDDPGGVLNPDEMTWQSVLDRAEDGETGMVLCATGYMLTKSGDHAAARTLFRNCAEAGYTGAMTWMSQLDNNGLGGEYDPEASAAWDRQAAELGDPVGKFNHGINLMRGHGIARDEVMGRRYVDEAASDGLEIAQRLQGAGYDLDEVTPDADNWKYAPLF</sequence>
<dbReference type="OrthoDB" id="7848989at2"/>
<dbReference type="EMBL" id="JFKC01000015">
    <property type="protein sequence ID" value="OSQ48953.1"/>
    <property type="molecule type" value="Genomic_DNA"/>
</dbReference>
<feature type="chain" id="PRO_5012439931" description="Sel1 repeat family protein" evidence="1">
    <location>
        <begin position="22"/>
        <end position="184"/>
    </location>
</feature>
<dbReference type="AlphaFoldDB" id="A0A1X4NIW3"/>
<dbReference type="STRING" id="1123756.MGEO_14065"/>
<protein>
    <recommendedName>
        <fullName evidence="4">Sel1 repeat family protein</fullName>
    </recommendedName>
</protein>
<dbReference type="RefSeq" id="WP_085639033.1">
    <property type="nucleotide sequence ID" value="NZ_JFKC01000015.1"/>
</dbReference>